<dbReference type="OrthoDB" id="6436017at2759"/>
<evidence type="ECO:0000313" key="1">
    <source>
        <dbReference type="EMBL" id="GFQ87414.1"/>
    </source>
</evidence>
<dbReference type="PANTHER" id="PTHR47331">
    <property type="entry name" value="PHD-TYPE DOMAIN-CONTAINING PROTEIN"/>
    <property type="match status" value="1"/>
</dbReference>
<keyword evidence="2" id="KW-1185">Reference proteome</keyword>
<gene>
    <name evidence="1" type="primary">AVEN_153920_1</name>
    <name evidence="1" type="ORF">TNCT_329861</name>
</gene>
<dbReference type="AlphaFoldDB" id="A0A8X6HIS4"/>
<dbReference type="Proteomes" id="UP000887116">
    <property type="component" value="Unassembled WGS sequence"/>
</dbReference>
<protein>
    <submittedName>
        <fullName evidence="1">Uncharacterized protein</fullName>
    </submittedName>
</protein>
<proteinExistence type="predicted"/>
<accession>A0A8X6HIS4</accession>
<comment type="caution">
    <text evidence="1">The sequence shown here is derived from an EMBL/GenBank/DDBJ whole genome shotgun (WGS) entry which is preliminary data.</text>
</comment>
<reference evidence="1" key="1">
    <citation type="submission" date="2020-07" db="EMBL/GenBank/DDBJ databases">
        <title>Multicomponent nature underlies the extraordinary mechanical properties of spider dragline silk.</title>
        <authorList>
            <person name="Kono N."/>
            <person name="Nakamura H."/>
            <person name="Mori M."/>
            <person name="Yoshida Y."/>
            <person name="Ohtoshi R."/>
            <person name="Malay A.D."/>
            <person name="Moran D.A.P."/>
            <person name="Tomita M."/>
            <person name="Numata K."/>
            <person name="Arakawa K."/>
        </authorList>
    </citation>
    <scope>NUCLEOTIDE SEQUENCE</scope>
</reference>
<sequence>MCGVILYPLVESSLPINVLRSFERQRKSLENELKLSSLDTIIHFLKNEVETEEKIRLSRTDIFHFSSERKNAAPANSRDRKPSATELFISHKSNDNLNQNPADILSRGCGPRQLLKSEWWLGPTWLKKSKEDWPKSFGSVNEEEVEKEKRKIVVSASNIEFKSTVTLFATRISKFSKIVRVLAWILRFQPKAKNLRKHANLTQEEIMEAQKTLLRSAQKECFNEEGRKSLKNFQVFTDNDGILRFKFRIANEDELPEFIAPLILPPKHLVIERLIEQEQLVHKHAGTSILLTILRE</sequence>
<dbReference type="EMBL" id="BMAO01013258">
    <property type="protein sequence ID" value="GFQ87414.1"/>
    <property type="molecule type" value="Genomic_DNA"/>
</dbReference>
<organism evidence="1 2">
    <name type="scientific">Trichonephila clavata</name>
    <name type="common">Joro spider</name>
    <name type="synonym">Nephila clavata</name>
    <dbReference type="NCBI Taxonomy" id="2740835"/>
    <lineage>
        <taxon>Eukaryota</taxon>
        <taxon>Metazoa</taxon>
        <taxon>Ecdysozoa</taxon>
        <taxon>Arthropoda</taxon>
        <taxon>Chelicerata</taxon>
        <taxon>Arachnida</taxon>
        <taxon>Araneae</taxon>
        <taxon>Araneomorphae</taxon>
        <taxon>Entelegynae</taxon>
        <taxon>Araneoidea</taxon>
        <taxon>Nephilidae</taxon>
        <taxon>Trichonephila</taxon>
    </lineage>
</organism>
<name>A0A8X6HIS4_TRICU</name>
<evidence type="ECO:0000313" key="2">
    <source>
        <dbReference type="Proteomes" id="UP000887116"/>
    </source>
</evidence>